<dbReference type="AlphaFoldDB" id="A0AAV7IE74"/>
<evidence type="ECO:0000313" key="2">
    <source>
        <dbReference type="Proteomes" id="UP000826195"/>
    </source>
</evidence>
<accession>A0AAV7IE74</accession>
<proteinExistence type="predicted"/>
<dbReference type="EMBL" id="JAHXZJ010001865">
    <property type="protein sequence ID" value="KAH0548495.1"/>
    <property type="molecule type" value="Genomic_DNA"/>
</dbReference>
<organism evidence="1 2">
    <name type="scientific">Cotesia glomerata</name>
    <name type="common">Lepidopteran parasitic wasp</name>
    <name type="synonym">Apanteles glomeratus</name>
    <dbReference type="NCBI Taxonomy" id="32391"/>
    <lineage>
        <taxon>Eukaryota</taxon>
        <taxon>Metazoa</taxon>
        <taxon>Ecdysozoa</taxon>
        <taxon>Arthropoda</taxon>
        <taxon>Hexapoda</taxon>
        <taxon>Insecta</taxon>
        <taxon>Pterygota</taxon>
        <taxon>Neoptera</taxon>
        <taxon>Endopterygota</taxon>
        <taxon>Hymenoptera</taxon>
        <taxon>Apocrita</taxon>
        <taxon>Ichneumonoidea</taxon>
        <taxon>Braconidae</taxon>
        <taxon>Microgastrinae</taxon>
        <taxon>Cotesia</taxon>
    </lineage>
</organism>
<reference evidence="1 2" key="1">
    <citation type="journal article" date="2021" name="J. Hered.">
        <title>A chromosome-level genome assembly of the parasitoid wasp, Cotesia glomerata (Hymenoptera: Braconidae).</title>
        <authorList>
            <person name="Pinto B.J."/>
            <person name="Weis J.J."/>
            <person name="Gamble T."/>
            <person name="Ode P.J."/>
            <person name="Paul R."/>
            <person name="Zaspel J.M."/>
        </authorList>
    </citation>
    <scope>NUCLEOTIDE SEQUENCE [LARGE SCALE GENOMIC DNA]</scope>
    <source>
        <strain evidence="1">CgM1</strain>
    </source>
</reference>
<keyword evidence="2" id="KW-1185">Reference proteome</keyword>
<sequence>MMGSALSYEMVIPEEWYLNFSKQQIFDEIKREITKLQQDKIKFDEMKLKIGETQTRLEILDIERCWCFVREGDVSLNAENYFFSGNLITEKFPASQGLYTINQQRRTLQILSFNLSNFNLNNEDEGFFNQNRIEYLSTSEQQLQYQVIVPKVWLQQLSLTEIIAAVDQRIAVILDSEDGIEEGIFTIAAQPTILEIINEKFCWWFRMWYHQHPTLEDYIFTGDVLQKYFPELTIKKMD</sequence>
<comment type="caution">
    <text evidence="1">The sequence shown here is derived from an EMBL/GenBank/DDBJ whole genome shotgun (WGS) entry which is preliminary data.</text>
</comment>
<protein>
    <submittedName>
        <fullName evidence="1">Uncharacterized protein</fullName>
    </submittedName>
</protein>
<evidence type="ECO:0000313" key="1">
    <source>
        <dbReference type="EMBL" id="KAH0548495.1"/>
    </source>
</evidence>
<dbReference type="Proteomes" id="UP000826195">
    <property type="component" value="Unassembled WGS sequence"/>
</dbReference>
<gene>
    <name evidence="1" type="ORF">KQX54_001819</name>
</gene>
<name>A0AAV7IE74_COTGL</name>